<organism evidence="3 4">
    <name type="scientific">Phanerochaete sordida</name>
    <dbReference type="NCBI Taxonomy" id="48140"/>
    <lineage>
        <taxon>Eukaryota</taxon>
        <taxon>Fungi</taxon>
        <taxon>Dikarya</taxon>
        <taxon>Basidiomycota</taxon>
        <taxon>Agaricomycotina</taxon>
        <taxon>Agaricomycetes</taxon>
        <taxon>Polyporales</taxon>
        <taxon>Phanerochaetaceae</taxon>
        <taxon>Phanerochaete</taxon>
    </lineage>
</organism>
<dbReference type="Proteomes" id="UP000703269">
    <property type="component" value="Unassembled WGS sequence"/>
</dbReference>
<proteinExistence type="predicted"/>
<evidence type="ECO:0000256" key="1">
    <source>
        <dbReference type="SAM" id="Coils"/>
    </source>
</evidence>
<accession>A0A9P3GPN3</accession>
<name>A0A9P3GPN3_9APHY</name>
<keyword evidence="1" id="KW-0175">Coiled coil</keyword>
<feature type="coiled-coil region" evidence="1">
    <location>
        <begin position="10"/>
        <end position="51"/>
    </location>
</feature>
<dbReference type="EMBL" id="BPQB01000109">
    <property type="protein sequence ID" value="GJE99422.1"/>
    <property type="molecule type" value="Genomic_DNA"/>
</dbReference>
<feature type="compositionally biased region" description="Acidic residues" evidence="2">
    <location>
        <begin position="277"/>
        <end position="286"/>
    </location>
</feature>
<feature type="region of interest" description="Disordered" evidence="2">
    <location>
        <begin position="274"/>
        <end position="293"/>
    </location>
</feature>
<keyword evidence="4" id="KW-1185">Reference proteome</keyword>
<protein>
    <submittedName>
        <fullName evidence="3">Uncharacterized protein</fullName>
    </submittedName>
</protein>
<reference evidence="3 4" key="1">
    <citation type="submission" date="2021-08" db="EMBL/GenBank/DDBJ databases">
        <title>Draft Genome Sequence of Phanerochaete sordida strain YK-624.</title>
        <authorList>
            <person name="Mori T."/>
            <person name="Dohra H."/>
            <person name="Suzuki T."/>
            <person name="Kawagishi H."/>
            <person name="Hirai H."/>
        </authorList>
    </citation>
    <scope>NUCLEOTIDE SEQUENCE [LARGE SCALE GENOMIC DNA]</scope>
    <source>
        <strain evidence="3 4">YK-624</strain>
    </source>
</reference>
<gene>
    <name evidence="3" type="ORF">PsYK624_156840</name>
</gene>
<evidence type="ECO:0000313" key="3">
    <source>
        <dbReference type="EMBL" id="GJE99422.1"/>
    </source>
</evidence>
<comment type="caution">
    <text evidence="3">The sequence shown here is derived from an EMBL/GenBank/DDBJ whole genome shotgun (WGS) entry which is preliminary data.</text>
</comment>
<dbReference type="AlphaFoldDB" id="A0A9P3GPN3"/>
<evidence type="ECO:0000256" key="2">
    <source>
        <dbReference type="SAM" id="MobiDB-lite"/>
    </source>
</evidence>
<feature type="compositionally biased region" description="Basic residues" evidence="2">
    <location>
        <begin position="124"/>
        <end position="133"/>
    </location>
</feature>
<evidence type="ECO:0000313" key="4">
    <source>
        <dbReference type="Proteomes" id="UP000703269"/>
    </source>
</evidence>
<sequence length="293" mass="32218">MSYPPSNLSKAKLEALLQQQGDEIRRLNSELKRAEDKNKRLQDELEAFRIAHADITGRLKGANKVIDEHNLVAKPPTTHPTRPQRTPTFKKQAITAFYVGDKIPAEYIRKAAPKLGGPPPGERLRRKRKTPTKHTIARLDAATLFSASYNTCTLLRPDAVRTPAGALRPAAAHAPFALGRTVHAVASLDGRAFYVGAFRCVARARASTDAYTRLPWDARAALAARVDPDVARRAETMRMIAGGKVALTRFTLHRVAYDARFQAALLKVRARHGGEPVGEDDVEDFTGETGQSD</sequence>
<feature type="region of interest" description="Disordered" evidence="2">
    <location>
        <begin position="111"/>
        <end position="133"/>
    </location>
</feature>